<evidence type="ECO:0000256" key="1">
    <source>
        <dbReference type="ARBA" id="ARBA00007661"/>
    </source>
</evidence>
<dbReference type="Proteomes" id="UP001527925">
    <property type="component" value="Unassembled WGS sequence"/>
</dbReference>
<evidence type="ECO:0000256" key="2">
    <source>
        <dbReference type="ARBA" id="ARBA00012999"/>
    </source>
</evidence>
<dbReference type="InterPro" id="IPR009029">
    <property type="entry name" value="HMG_CoA_Rdtase_sub-bd_dom_sf"/>
</dbReference>
<protein>
    <recommendedName>
        <fullName evidence="2">hydroxymethylglutaryl-CoA reductase (NADPH)</fullName>
        <ecNumber evidence="2">1.1.1.34</ecNumber>
    </recommendedName>
</protein>
<name>A0ABR4NK14_9FUNG</name>
<organism evidence="4 5">
    <name type="scientific">Polyrhizophydium stewartii</name>
    <dbReference type="NCBI Taxonomy" id="2732419"/>
    <lineage>
        <taxon>Eukaryota</taxon>
        <taxon>Fungi</taxon>
        <taxon>Fungi incertae sedis</taxon>
        <taxon>Chytridiomycota</taxon>
        <taxon>Chytridiomycota incertae sedis</taxon>
        <taxon>Chytridiomycetes</taxon>
        <taxon>Rhizophydiales</taxon>
        <taxon>Rhizophydiales incertae sedis</taxon>
        <taxon>Polyrhizophydium</taxon>
    </lineage>
</organism>
<comment type="similarity">
    <text evidence="1">Belongs to the HMG-CoA reductase family.</text>
</comment>
<dbReference type="Pfam" id="PF00368">
    <property type="entry name" value="HMG-CoA_red"/>
    <property type="match status" value="1"/>
</dbReference>
<dbReference type="EMBL" id="JADGIZ020000002">
    <property type="protein sequence ID" value="KAL2919870.1"/>
    <property type="molecule type" value="Genomic_DNA"/>
</dbReference>
<dbReference type="PANTHER" id="PTHR10572">
    <property type="entry name" value="3-HYDROXY-3-METHYLGLUTARYL-COENZYME A REDUCTASE"/>
    <property type="match status" value="1"/>
</dbReference>
<proteinExistence type="inferred from homology"/>
<dbReference type="InterPro" id="IPR023076">
    <property type="entry name" value="HMG_CoA_Rdtase_CS"/>
</dbReference>
<dbReference type="InterPro" id="IPR023074">
    <property type="entry name" value="HMG_CoA_Rdtase_cat_sf"/>
</dbReference>
<sequence length="999" mass="106157">MHSVWSGFYKKAIRERQNQLRLAFPALFGASEAAAAPAAAAPAAAAPAAPAAAPAAAPQAAPAANAPSAASAGRAAAPFPLSPIPDEVADNMIENCVGTIGLPIGLALNFTINGEPLVVPMVIEEPSVVAAVSGAAKTICGASLSGSFEAFTSERNIIYAQIQLLDIPDDRADAAVEQIAAHKEEILRIANESCASMHKRGGGALDVTARKIRRTNHRSQGGKNPSGTPNGIVPHNSFWIVVHVHIDVCDAMGANCASSVAEGVAPFLSLLTNARVGFRIVSNLAVERIATSRFRMPASKLAYKGIPGEVVADRLVESYEWACDDPFRAVTHNKGIMNGIDAVAVAAGQDWRAIEAAAHAWAGSIAGVPSADALDASGDPLGRFAPKAYRPLTKYWTEIDEATNQLLFCGEMSMPVCVGTSGGVLKTNPVYHYTLGLMGHPDAKKLSMILVTVGLAQNFAAMRALSTEGIQRGHMSLHARNIAIAAGAPAHAIQECVSYMIECGRITSLAATEYLAAHHLQTQIKQLGLAETPNEEQGRRSRQLSMFYFEEQPTAPAPSAAAAGKDAGARVRSAEERISLNIAFASYSDKPVNIELTASGVSSSNPLVASLFGGKTFEWINAVPGLLDQIKLTSNSTGLRRSNITLAKKLKLISVLLNILARRLLALHPAETTEFLGTIIELAKSPRSSTDGLWVPSSTAAATLDSAADDASQDSHKRLAGVGIFQRDVYNAIDEVHARTNAETLLVGIPLLLAFWQVFHYRVVQWVGDATLALDLLEEQRRIIETLASQTALPASIESAIEAGVAADPAEAHDHMLRLTRLHSQRFQATLILLCDAISLNVPLKTQRQRHAMRSLGQRLEIEQTLGHDLSPTRLVRDLELVRRGGVSITGNLRAGLVNVFLAWLVLRGWSTERILGLAGLHGADHAGDAFLGVRAEMVEFLREMAPATSLAAHAADAAAASESGESGEAIPTLDLERIVRQYRQYYGVAELFSAAAVL</sequence>
<accession>A0ABR4NK14</accession>
<evidence type="ECO:0000313" key="4">
    <source>
        <dbReference type="EMBL" id="KAL2919870.1"/>
    </source>
</evidence>
<dbReference type="InterPro" id="IPR002202">
    <property type="entry name" value="HMG_CoA_Rdtase"/>
</dbReference>
<reference evidence="4 5" key="1">
    <citation type="submission" date="2023-09" db="EMBL/GenBank/DDBJ databases">
        <title>Pangenome analysis of Batrachochytrium dendrobatidis and related Chytrids.</title>
        <authorList>
            <person name="Yacoub M.N."/>
            <person name="Stajich J.E."/>
            <person name="James T.Y."/>
        </authorList>
    </citation>
    <scope>NUCLEOTIDE SEQUENCE [LARGE SCALE GENOMIC DNA]</scope>
    <source>
        <strain evidence="4 5">JEL0888</strain>
    </source>
</reference>
<dbReference type="Gene3D" id="3.90.770.10">
    <property type="entry name" value="3-hydroxy-3-methylglutaryl-coenzyme A Reductase, Chain A, domain 2"/>
    <property type="match status" value="2"/>
</dbReference>
<keyword evidence="5" id="KW-1185">Reference proteome</keyword>
<dbReference type="SUPFAM" id="SSF55035">
    <property type="entry name" value="NAD-binding domain of HMG-CoA reductase"/>
    <property type="match status" value="1"/>
</dbReference>
<dbReference type="EC" id="1.1.1.34" evidence="2"/>
<gene>
    <name evidence="4" type="ORF">HK105_200787</name>
</gene>
<keyword evidence="3" id="KW-0560">Oxidoreductase</keyword>
<comment type="caution">
    <text evidence="4">The sequence shown here is derived from an EMBL/GenBank/DDBJ whole genome shotgun (WGS) entry which is preliminary data.</text>
</comment>
<dbReference type="PROSITE" id="PS01192">
    <property type="entry name" value="HMG_COA_REDUCTASE_3"/>
    <property type="match status" value="1"/>
</dbReference>
<dbReference type="Gene3D" id="1.10.8.660">
    <property type="match status" value="1"/>
</dbReference>
<dbReference type="PANTHER" id="PTHR10572:SF24">
    <property type="entry name" value="3-HYDROXY-3-METHYLGLUTARYL-COENZYME A REDUCTASE"/>
    <property type="match status" value="1"/>
</dbReference>
<dbReference type="PROSITE" id="PS50065">
    <property type="entry name" value="HMG_COA_REDUCTASE_4"/>
    <property type="match status" value="1"/>
</dbReference>
<dbReference type="SUPFAM" id="SSF56542">
    <property type="entry name" value="Substrate-binding domain of HMG-CoA reductase"/>
    <property type="match status" value="1"/>
</dbReference>
<evidence type="ECO:0000256" key="3">
    <source>
        <dbReference type="ARBA" id="ARBA00023002"/>
    </source>
</evidence>
<dbReference type="InterPro" id="IPR009023">
    <property type="entry name" value="HMG_CoA_Rdtase_NAD(P)-bd_sf"/>
</dbReference>
<evidence type="ECO:0000313" key="5">
    <source>
        <dbReference type="Proteomes" id="UP001527925"/>
    </source>
</evidence>